<organism evidence="2 3">
    <name type="scientific">Streptococcus suis</name>
    <dbReference type="NCBI Taxonomy" id="1307"/>
    <lineage>
        <taxon>Bacteria</taxon>
        <taxon>Bacillati</taxon>
        <taxon>Bacillota</taxon>
        <taxon>Bacilli</taxon>
        <taxon>Lactobacillales</taxon>
        <taxon>Streptococcaceae</taxon>
        <taxon>Streptococcus</taxon>
    </lineage>
</organism>
<feature type="domain" description="N-acetyltransferase" evidence="1">
    <location>
        <begin position="28"/>
        <end position="178"/>
    </location>
</feature>
<dbReference type="EMBL" id="FIGJ01000001">
    <property type="protein sequence ID" value="CYU26931.1"/>
    <property type="molecule type" value="Genomic_DNA"/>
</dbReference>
<dbReference type="InterPro" id="IPR016181">
    <property type="entry name" value="Acyl_CoA_acyltransferase"/>
</dbReference>
<dbReference type="PANTHER" id="PTHR43415:SF3">
    <property type="entry name" value="GNAT-FAMILY ACETYLTRANSFERASE"/>
    <property type="match status" value="1"/>
</dbReference>
<dbReference type="Pfam" id="PF13302">
    <property type="entry name" value="Acetyltransf_3"/>
    <property type="match status" value="1"/>
</dbReference>
<dbReference type="EC" id="2.3.1.57" evidence="2"/>
<dbReference type="AlphaFoldDB" id="A0A0Z8CKU7"/>
<keyword evidence="2" id="KW-0012">Acyltransferase</keyword>
<dbReference type="GO" id="GO:0004145">
    <property type="term" value="F:diamine N-acetyltransferase activity"/>
    <property type="evidence" value="ECO:0007669"/>
    <property type="project" value="UniProtKB-EC"/>
</dbReference>
<dbReference type="InterPro" id="IPR000182">
    <property type="entry name" value="GNAT_dom"/>
</dbReference>
<dbReference type="SUPFAM" id="SSF55729">
    <property type="entry name" value="Acyl-CoA N-acyltransferases (Nat)"/>
    <property type="match status" value="1"/>
</dbReference>
<protein>
    <submittedName>
        <fullName evidence="2">Acetyltransferase</fullName>
        <ecNumber evidence="2">2.3.1.57</ecNumber>
    </submittedName>
</protein>
<dbReference type="Gene3D" id="3.40.630.30">
    <property type="match status" value="1"/>
</dbReference>
<dbReference type="PANTHER" id="PTHR43415">
    <property type="entry name" value="SPERMIDINE N(1)-ACETYLTRANSFERASE"/>
    <property type="match status" value="1"/>
</dbReference>
<sequence>MTKKIAKWEKDGFVLQSFQAGFTEKYYEDCFTKPSVEINRLTGSSGTYMKEDVVSYYNRIVTDPDRFDFIMIAPDGTFIGESVINELDWENSSANFRIVIFDEDYLGQGLGTWAVEKTRDFAFEKVGLHRLELEVFSFNPRAKHVYEKAGFRLEGIKRDSQKTADSYADTLIMAILEDEWKALKKPAD</sequence>
<proteinExistence type="predicted"/>
<reference evidence="2 3" key="1">
    <citation type="submission" date="2016-02" db="EMBL/GenBank/DDBJ databases">
        <authorList>
            <consortium name="Pathogen Informatics"/>
        </authorList>
    </citation>
    <scope>NUCLEOTIDE SEQUENCE [LARGE SCALE GENOMIC DNA]</scope>
    <source>
        <strain evidence="2 3">LSS32</strain>
    </source>
</reference>
<dbReference type="Proteomes" id="UP000072618">
    <property type="component" value="Unassembled WGS sequence"/>
</dbReference>
<gene>
    <name evidence="2" type="primary">rimL</name>
    <name evidence="2" type="ORF">ERS132394_00054</name>
</gene>
<dbReference type="RefSeq" id="WP_024398291.1">
    <property type="nucleotide sequence ID" value="NZ_CEFF01000032.1"/>
</dbReference>
<name>A0A0Z8CKU7_STRSU</name>
<evidence type="ECO:0000313" key="3">
    <source>
        <dbReference type="Proteomes" id="UP000072618"/>
    </source>
</evidence>
<evidence type="ECO:0000313" key="2">
    <source>
        <dbReference type="EMBL" id="CYU26931.1"/>
    </source>
</evidence>
<accession>A0A0Z8CKU7</accession>
<keyword evidence="2" id="KW-0808">Transferase</keyword>
<evidence type="ECO:0000259" key="1">
    <source>
        <dbReference type="PROSITE" id="PS51186"/>
    </source>
</evidence>
<dbReference type="PROSITE" id="PS51186">
    <property type="entry name" value="GNAT"/>
    <property type="match status" value="1"/>
</dbReference>